<dbReference type="AlphaFoldDB" id="A0A6A5VU72"/>
<dbReference type="Proteomes" id="UP000800036">
    <property type="component" value="Unassembled WGS sequence"/>
</dbReference>
<accession>A0A6A5VU72</accession>
<gene>
    <name evidence="2" type="ORF">BU23DRAFT_548316</name>
</gene>
<feature type="signal peptide" evidence="1">
    <location>
        <begin position="1"/>
        <end position="24"/>
    </location>
</feature>
<sequence length="162" mass="17408">MRTATFVTAIASAITALAAPAAPAAPVTNVANLSVPAGYVWSIPDYLGYWYYAAWISVSLNAPQATSGNVIIPALSFTAPCQYIGGPVTFSCNQFIANNTNNRSISVTIRPWSRDDERLFLDTTYQFTSGGSTYQVNGTLYTDYTFDPRTLTVIPTALSKVG</sequence>
<evidence type="ECO:0000256" key="1">
    <source>
        <dbReference type="SAM" id="SignalP"/>
    </source>
</evidence>
<feature type="chain" id="PRO_5025586123" evidence="1">
    <location>
        <begin position="25"/>
        <end position="162"/>
    </location>
</feature>
<keyword evidence="3" id="KW-1185">Reference proteome</keyword>
<evidence type="ECO:0000313" key="2">
    <source>
        <dbReference type="EMBL" id="KAF1980120.1"/>
    </source>
</evidence>
<name>A0A6A5VU72_9PLEO</name>
<evidence type="ECO:0000313" key="3">
    <source>
        <dbReference type="Proteomes" id="UP000800036"/>
    </source>
</evidence>
<organism evidence="2 3">
    <name type="scientific">Bimuria novae-zelandiae CBS 107.79</name>
    <dbReference type="NCBI Taxonomy" id="1447943"/>
    <lineage>
        <taxon>Eukaryota</taxon>
        <taxon>Fungi</taxon>
        <taxon>Dikarya</taxon>
        <taxon>Ascomycota</taxon>
        <taxon>Pezizomycotina</taxon>
        <taxon>Dothideomycetes</taxon>
        <taxon>Pleosporomycetidae</taxon>
        <taxon>Pleosporales</taxon>
        <taxon>Massarineae</taxon>
        <taxon>Didymosphaeriaceae</taxon>
        <taxon>Bimuria</taxon>
    </lineage>
</organism>
<keyword evidence="1" id="KW-0732">Signal</keyword>
<protein>
    <submittedName>
        <fullName evidence="2">Uncharacterized protein</fullName>
    </submittedName>
</protein>
<dbReference type="OrthoDB" id="10310039at2759"/>
<dbReference type="EMBL" id="ML976656">
    <property type="protein sequence ID" value="KAF1980120.1"/>
    <property type="molecule type" value="Genomic_DNA"/>
</dbReference>
<proteinExistence type="predicted"/>
<reference evidence="2" key="1">
    <citation type="journal article" date="2020" name="Stud. Mycol.">
        <title>101 Dothideomycetes genomes: a test case for predicting lifestyles and emergence of pathogens.</title>
        <authorList>
            <person name="Haridas S."/>
            <person name="Albert R."/>
            <person name="Binder M."/>
            <person name="Bloem J."/>
            <person name="Labutti K."/>
            <person name="Salamov A."/>
            <person name="Andreopoulos B."/>
            <person name="Baker S."/>
            <person name="Barry K."/>
            <person name="Bills G."/>
            <person name="Bluhm B."/>
            <person name="Cannon C."/>
            <person name="Castanera R."/>
            <person name="Culley D."/>
            <person name="Daum C."/>
            <person name="Ezra D."/>
            <person name="Gonzalez J."/>
            <person name="Henrissat B."/>
            <person name="Kuo A."/>
            <person name="Liang C."/>
            <person name="Lipzen A."/>
            <person name="Lutzoni F."/>
            <person name="Magnuson J."/>
            <person name="Mondo S."/>
            <person name="Nolan M."/>
            <person name="Ohm R."/>
            <person name="Pangilinan J."/>
            <person name="Park H.-J."/>
            <person name="Ramirez L."/>
            <person name="Alfaro M."/>
            <person name="Sun H."/>
            <person name="Tritt A."/>
            <person name="Yoshinaga Y."/>
            <person name="Zwiers L.-H."/>
            <person name="Turgeon B."/>
            <person name="Goodwin S."/>
            <person name="Spatafora J."/>
            <person name="Crous P."/>
            <person name="Grigoriev I."/>
        </authorList>
    </citation>
    <scope>NUCLEOTIDE SEQUENCE</scope>
    <source>
        <strain evidence="2">CBS 107.79</strain>
    </source>
</reference>